<dbReference type="InterPro" id="IPR000933">
    <property type="entry name" value="Glyco_hydro_29"/>
</dbReference>
<evidence type="ECO:0000256" key="6">
    <source>
        <dbReference type="SAM" id="SignalP"/>
    </source>
</evidence>
<dbReference type="Pfam" id="PF01120">
    <property type="entry name" value="Alpha_L_fucos"/>
    <property type="match status" value="1"/>
</dbReference>
<evidence type="ECO:0000256" key="4">
    <source>
        <dbReference type="ARBA" id="ARBA00022801"/>
    </source>
</evidence>
<accession>A0AAU7D828</accession>
<comment type="similarity">
    <text evidence="1">Belongs to the glycosyl hydrolase 29 family.</text>
</comment>
<evidence type="ECO:0000256" key="1">
    <source>
        <dbReference type="ARBA" id="ARBA00007951"/>
    </source>
</evidence>
<dbReference type="SMART" id="SM00812">
    <property type="entry name" value="Alpha_L_fucos"/>
    <property type="match status" value="1"/>
</dbReference>
<accession>A0AAU7CZU4</accession>
<keyword evidence="4" id="KW-0378">Hydrolase</keyword>
<dbReference type="Gene3D" id="2.60.40.1180">
    <property type="entry name" value="Golgi alpha-mannosidase II"/>
    <property type="match status" value="1"/>
</dbReference>
<dbReference type="EC" id="3.2.1.51" evidence="2"/>
<feature type="domain" description="Glycoside hydrolase family 29 N-terminal" evidence="7">
    <location>
        <begin position="49"/>
        <end position="426"/>
    </location>
</feature>
<dbReference type="GO" id="GO:0006004">
    <property type="term" value="P:fucose metabolic process"/>
    <property type="evidence" value="ECO:0007669"/>
    <property type="project" value="TreeGrafter"/>
</dbReference>
<dbReference type="KEGG" id="epl:P4G45_01530"/>
<dbReference type="Pfam" id="PF16757">
    <property type="entry name" value="Fucosidase_C"/>
    <property type="match status" value="1"/>
</dbReference>
<dbReference type="GO" id="GO:0005764">
    <property type="term" value="C:lysosome"/>
    <property type="evidence" value="ECO:0007669"/>
    <property type="project" value="TreeGrafter"/>
</dbReference>
<dbReference type="EMBL" id="CP121194">
    <property type="protein sequence ID" value="XBH10430.1"/>
    <property type="molecule type" value="Genomic_DNA"/>
</dbReference>
<dbReference type="GO" id="GO:0016139">
    <property type="term" value="P:glycoside catabolic process"/>
    <property type="evidence" value="ECO:0007669"/>
    <property type="project" value="TreeGrafter"/>
</dbReference>
<evidence type="ECO:0000313" key="10">
    <source>
        <dbReference type="EMBL" id="XBH13859.1"/>
    </source>
</evidence>
<dbReference type="PANTHER" id="PTHR10030:SF37">
    <property type="entry name" value="ALPHA-L-FUCOSIDASE-RELATED"/>
    <property type="match status" value="1"/>
</dbReference>
<dbReference type="InterPro" id="IPR017853">
    <property type="entry name" value="GH"/>
</dbReference>
<dbReference type="InterPro" id="IPR031919">
    <property type="entry name" value="Fucosidase_C"/>
</dbReference>
<dbReference type="GO" id="GO:0004560">
    <property type="term" value="F:alpha-L-fucosidase activity"/>
    <property type="evidence" value="ECO:0007669"/>
    <property type="project" value="InterPro"/>
</dbReference>
<reference evidence="10" key="1">
    <citation type="submission" date="2023-03" db="EMBL/GenBank/DDBJ databases">
        <title>Edaphobacter sp.</title>
        <authorList>
            <person name="Huber K.J."/>
            <person name="Papendorf J."/>
            <person name="Pilke C."/>
            <person name="Bunk B."/>
            <person name="Sproeer C."/>
            <person name="Pester M."/>
        </authorList>
    </citation>
    <scope>NUCLEOTIDE SEQUENCE</scope>
    <source>
        <strain evidence="9">DSM 109919</strain>
        <strain evidence="10">DSM 109920</strain>
    </source>
</reference>
<name>A0AAU7D828_9BACT</name>
<evidence type="ECO:0000259" key="7">
    <source>
        <dbReference type="Pfam" id="PF01120"/>
    </source>
</evidence>
<dbReference type="PANTHER" id="PTHR10030">
    <property type="entry name" value="ALPHA-L-FUCOSIDASE"/>
    <property type="match status" value="1"/>
</dbReference>
<sequence length="559" mass="62194">MKSTAFLPVVLVFALSLQAQSSAPPPPPQNSAANIGRQVAKVRALTAAQPAASHTQPPFQANWASLASYRTPNWFRDAKFGIFLHWGVYSVPAFGSEWYSRNMYVPGNEAFEHHIATYGPQTTFGYKDFIPMFRAEHFDANAWVDLFVRAGARYVVPVGEHCDGFAMYASDMTPWNAARMGPHRDVVGELATATRARGLRFGVSSHTAEHWWWYGRGRSFPSDVRDETPATAKLYGPAAAMDLPGPEGVTYDGKEPDPDHLERWLPPDQAWLDNWLARSTEIVDKYHPDFMYFDWWIGQPACKPALQQFAAYYYDRSAMRHQQPVLTYKEESMPANVATLDIERGKLDTLRLLPWQTDTSVSIHSWGYVENDEYRTAKSLIHQLMDTVSKNGNLLLNVGPKSDGTIPEEARTVLLGIGDWLRINGEAVYGTRPFTVFGEGPTKAPKNPTELNSDIQVYTPHDIRYTTSGHSRTGPILYATALGWPTGGTLTLHTLFRGNPYLAAPVCAVDLLGTSLSIAYSEELDGLHLTLPSSVPANLPADTAYVFRLHTRCSSVANH</sequence>
<dbReference type="InterPro" id="IPR013780">
    <property type="entry name" value="Glyco_hydro_b"/>
</dbReference>
<gene>
    <name evidence="9" type="ORF">P4G45_01530</name>
    <name evidence="10" type="ORF">P8936_01500</name>
</gene>
<dbReference type="FunFam" id="3.20.20.80:FF:000158">
    <property type="entry name" value="Exported alpha-L-fucosidase"/>
    <property type="match status" value="1"/>
</dbReference>
<dbReference type="InterPro" id="IPR057739">
    <property type="entry name" value="Glyco_hydro_29_N"/>
</dbReference>
<organism evidence="10">
    <name type="scientific">Edaphobacter paludis</name>
    <dbReference type="NCBI Taxonomy" id="3035702"/>
    <lineage>
        <taxon>Bacteria</taxon>
        <taxon>Pseudomonadati</taxon>
        <taxon>Acidobacteriota</taxon>
        <taxon>Terriglobia</taxon>
        <taxon>Terriglobales</taxon>
        <taxon>Acidobacteriaceae</taxon>
        <taxon>Edaphobacter</taxon>
    </lineage>
</organism>
<dbReference type="RefSeq" id="WP_348267937.1">
    <property type="nucleotide sequence ID" value="NZ_CP121194.1"/>
</dbReference>
<dbReference type="EMBL" id="CP121195">
    <property type="protein sequence ID" value="XBH13859.1"/>
    <property type="molecule type" value="Genomic_DNA"/>
</dbReference>
<evidence type="ECO:0000256" key="3">
    <source>
        <dbReference type="ARBA" id="ARBA00022729"/>
    </source>
</evidence>
<keyword evidence="5" id="KW-0326">Glycosidase</keyword>
<protein>
    <recommendedName>
        <fullName evidence="2">alpha-L-fucosidase</fullName>
        <ecNumber evidence="2">3.2.1.51</ecNumber>
    </recommendedName>
</protein>
<evidence type="ECO:0000256" key="2">
    <source>
        <dbReference type="ARBA" id="ARBA00012662"/>
    </source>
</evidence>
<evidence type="ECO:0000259" key="8">
    <source>
        <dbReference type="Pfam" id="PF16757"/>
    </source>
</evidence>
<dbReference type="SUPFAM" id="SSF51445">
    <property type="entry name" value="(Trans)glycosidases"/>
    <property type="match status" value="1"/>
</dbReference>
<evidence type="ECO:0000313" key="9">
    <source>
        <dbReference type="EMBL" id="XBH10430.1"/>
    </source>
</evidence>
<dbReference type="Gene3D" id="3.20.20.80">
    <property type="entry name" value="Glycosidases"/>
    <property type="match status" value="1"/>
</dbReference>
<proteinExistence type="inferred from homology"/>
<feature type="domain" description="Alpha-L-fucosidase C-terminal" evidence="8">
    <location>
        <begin position="461"/>
        <end position="549"/>
    </location>
</feature>
<feature type="chain" id="PRO_5043288650" description="alpha-L-fucosidase" evidence="6">
    <location>
        <begin position="20"/>
        <end position="559"/>
    </location>
</feature>
<evidence type="ECO:0000256" key="5">
    <source>
        <dbReference type="ARBA" id="ARBA00023295"/>
    </source>
</evidence>
<keyword evidence="3 6" id="KW-0732">Signal</keyword>
<dbReference type="AlphaFoldDB" id="A0AAU7D828"/>
<feature type="signal peptide" evidence="6">
    <location>
        <begin position="1"/>
        <end position="19"/>
    </location>
</feature>